<organism evidence="1 2">
    <name type="scientific">Ensifer oleiphilus</name>
    <dbReference type="NCBI Taxonomy" id="2742698"/>
    <lineage>
        <taxon>Bacteria</taxon>
        <taxon>Pseudomonadati</taxon>
        <taxon>Pseudomonadota</taxon>
        <taxon>Alphaproteobacteria</taxon>
        <taxon>Hyphomicrobiales</taxon>
        <taxon>Rhizobiaceae</taxon>
        <taxon>Sinorhizobium/Ensifer group</taxon>
        <taxon>Ensifer</taxon>
    </lineage>
</organism>
<dbReference type="Proteomes" id="UP000520198">
    <property type="component" value="Unassembled WGS sequence"/>
</dbReference>
<proteinExistence type="predicted"/>
<protein>
    <submittedName>
        <fullName evidence="1">Uncharacterized protein</fullName>
    </submittedName>
</protein>
<dbReference type="RefSeq" id="WP_176356637.1">
    <property type="nucleotide sequence ID" value="NZ_JABWDU010000017.1"/>
</dbReference>
<evidence type="ECO:0000313" key="2">
    <source>
        <dbReference type="Proteomes" id="UP000520198"/>
    </source>
</evidence>
<name>A0A7Y6QDC3_9HYPH</name>
<gene>
    <name evidence="1" type="ORF">HT585_31090</name>
</gene>
<comment type="caution">
    <text evidence="1">The sequence shown here is derived from an EMBL/GenBank/DDBJ whole genome shotgun (WGS) entry which is preliminary data.</text>
</comment>
<dbReference type="EMBL" id="JABWDU010000017">
    <property type="protein sequence ID" value="NVD43315.1"/>
    <property type="molecule type" value="Genomic_DNA"/>
</dbReference>
<accession>A0A7Y6QDC3</accession>
<dbReference type="AlphaFoldDB" id="A0A7Y6QDC3"/>
<keyword evidence="2" id="KW-1185">Reference proteome</keyword>
<evidence type="ECO:0000313" key="1">
    <source>
        <dbReference type="EMBL" id="NVD43315.1"/>
    </source>
</evidence>
<sequence length="53" mass="6051">MSLDLTWRGQLNLFLKPIAARAQLLFVSGKRPIMAGKLVYYSYKEFADLFDPG</sequence>
<reference evidence="1 2" key="1">
    <citation type="submission" date="2020-06" db="EMBL/GenBank/DDBJ databases">
        <authorList>
            <person name="Grouzdev D.S."/>
        </authorList>
    </citation>
    <scope>NUCLEOTIDE SEQUENCE [LARGE SCALE GENOMIC DNA]</scope>
    <source>
        <strain evidence="1 2">HO-A22</strain>
    </source>
</reference>